<keyword evidence="4" id="KW-1185">Reference proteome</keyword>
<sequence length="432" mass="47385">MLLEVKAMHSQRVVLEDVDTSEDFTVGAVVEALQQSGRIPNQLVETARKDLALVIVRPNDGACLVPSQAQTWSSLEIKPEDTLMLISRHEEAMHLLQFEHTTSEVVMMTQLKQAQRLGLLSSEEYRVLVRIARDQHHPLHTGLRHIHAAFGTDLQDLVEEARDLLMTSGASGLVFDGREQQQPSPSPSQTQSHPPSLSQSQSQQPPKSQQQSQQQRPARPQAQHAQPPPYSTAANTTSAASTSNSKAASGSGSGGGGTGRTRVFLQHVPPTTQHDIMWMMSTLIIAFFSFMAMMTHVFFIKESSVFLGPVIHGLAGLLALYEVFGCRSLLGYDPFVHAIGHGVRDFLLVAFTFNATLDMYAFANAPHLTFSTLTTNFFGVLVTLVWLIALRCSWKSAPEADSVMALTLSLMTLFCTSVIHNLVHLDLTPAPI</sequence>
<dbReference type="KEGG" id="sre:PTSG_08556"/>
<evidence type="ECO:0000313" key="4">
    <source>
        <dbReference type="Proteomes" id="UP000007799"/>
    </source>
</evidence>
<reference evidence="3" key="1">
    <citation type="submission" date="2009-08" db="EMBL/GenBank/DDBJ databases">
        <title>Annotation of Salpingoeca rosetta.</title>
        <authorList>
            <consortium name="The Broad Institute Genome Sequencing Platform"/>
            <person name="Russ C."/>
            <person name="Cuomo C."/>
            <person name="Burger G."/>
            <person name="Gray M.W."/>
            <person name="Holland P.W.H."/>
            <person name="King N."/>
            <person name="Lang F.B.F."/>
            <person name="Roger A.J."/>
            <person name="Ruiz-Trillo I."/>
            <person name="Young S.K."/>
            <person name="Zeng Q."/>
            <person name="Gargeya S."/>
            <person name="Alvarado L."/>
            <person name="Berlin A."/>
            <person name="Chapman S.B."/>
            <person name="Chen Z."/>
            <person name="Freedman E."/>
            <person name="Gellesch M."/>
            <person name="Goldberg J."/>
            <person name="Griggs A."/>
            <person name="Gujja S."/>
            <person name="Heilman E."/>
            <person name="Heiman D."/>
            <person name="Howarth C."/>
            <person name="Mehta T."/>
            <person name="Neiman D."/>
            <person name="Pearson M."/>
            <person name="Roberts A."/>
            <person name="Saif S."/>
            <person name="Shea T."/>
            <person name="Shenoy N."/>
            <person name="Sisk P."/>
            <person name="Stolte C."/>
            <person name="Sykes S."/>
            <person name="White J."/>
            <person name="Yandava C."/>
            <person name="Haas B."/>
            <person name="Nusbaum C."/>
            <person name="Birren B."/>
        </authorList>
    </citation>
    <scope>NUCLEOTIDE SEQUENCE [LARGE SCALE GENOMIC DNA]</scope>
    <source>
        <strain evidence="3">ATCC 50818</strain>
    </source>
</reference>
<feature type="transmembrane region" description="Helical" evidence="2">
    <location>
        <begin position="369"/>
        <end position="390"/>
    </location>
</feature>
<gene>
    <name evidence="3" type="ORF">PTSG_08556</name>
</gene>
<feature type="transmembrane region" description="Helical" evidence="2">
    <location>
        <begin position="276"/>
        <end position="299"/>
    </location>
</feature>
<dbReference type="Proteomes" id="UP000007799">
    <property type="component" value="Unassembled WGS sequence"/>
</dbReference>
<keyword evidence="2" id="KW-0812">Transmembrane</keyword>
<feature type="transmembrane region" description="Helical" evidence="2">
    <location>
        <begin position="305"/>
        <end position="324"/>
    </location>
</feature>
<keyword evidence="2" id="KW-1133">Transmembrane helix</keyword>
<evidence type="ECO:0000256" key="2">
    <source>
        <dbReference type="SAM" id="Phobius"/>
    </source>
</evidence>
<dbReference type="SUPFAM" id="SSF81995">
    <property type="entry name" value="beta-sandwich domain of Sec23/24"/>
    <property type="match status" value="1"/>
</dbReference>
<dbReference type="InParanoid" id="F2UK12"/>
<dbReference type="RefSeq" id="XP_004990349.1">
    <property type="nucleotide sequence ID" value="XM_004990292.1"/>
</dbReference>
<organism evidence="4">
    <name type="scientific">Salpingoeca rosetta (strain ATCC 50818 / BSB-021)</name>
    <dbReference type="NCBI Taxonomy" id="946362"/>
    <lineage>
        <taxon>Eukaryota</taxon>
        <taxon>Choanoflagellata</taxon>
        <taxon>Craspedida</taxon>
        <taxon>Salpingoecidae</taxon>
        <taxon>Salpingoeca</taxon>
    </lineage>
</organism>
<proteinExistence type="predicted"/>
<feature type="compositionally biased region" description="Low complexity" evidence="1">
    <location>
        <begin position="180"/>
        <end position="250"/>
    </location>
</feature>
<keyword evidence="2" id="KW-0472">Membrane</keyword>
<evidence type="ECO:0000313" key="3">
    <source>
        <dbReference type="EMBL" id="EGD77461.1"/>
    </source>
</evidence>
<dbReference type="EMBL" id="GL832978">
    <property type="protein sequence ID" value="EGD77461.1"/>
    <property type="molecule type" value="Genomic_DNA"/>
</dbReference>
<dbReference type="GeneID" id="16070904"/>
<feature type="region of interest" description="Disordered" evidence="1">
    <location>
        <begin position="175"/>
        <end position="263"/>
    </location>
</feature>
<accession>F2UK12</accession>
<evidence type="ECO:0000256" key="1">
    <source>
        <dbReference type="SAM" id="MobiDB-lite"/>
    </source>
</evidence>
<feature type="transmembrane region" description="Helical" evidence="2">
    <location>
        <begin position="402"/>
        <end position="423"/>
    </location>
</feature>
<protein>
    <submittedName>
        <fullName evidence="3">Uncharacterized protein</fullName>
    </submittedName>
</protein>
<dbReference type="AlphaFoldDB" id="F2UK12"/>
<name>F2UK12_SALR5</name>